<name>A0A5C2S3A4_9APHY</name>
<dbReference type="Proteomes" id="UP000313359">
    <property type="component" value="Unassembled WGS sequence"/>
</dbReference>
<evidence type="ECO:0000313" key="3">
    <source>
        <dbReference type="EMBL" id="RPD58085.1"/>
    </source>
</evidence>
<evidence type="ECO:0000313" key="4">
    <source>
        <dbReference type="Proteomes" id="UP000313359"/>
    </source>
</evidence>
<protein>
    <submittedName>
        <fullName evidence="3">Uncharacterized protein</fullName>
    </submittedName>
</protein>
<accession>A0A5C2S3A4</accession>
<keyword evidence="2" id="KW-1133">Transmembrane helix</keyword>
<keyword evidence="2" id="KW-0812">Transmembrane</keyword>
<dbReference type="AlphaFoldDB" id="A0A5C2S3A4"/>
<feature type="region of interest" description="Disordered" evidence="1">
    <location>
        <begin position="148"/>
        <end position="195"/>
    </location>
</feature>
<evidence type="ECO:0000256" key="1">
    <source>
        <dbReference type="SAM" id="MobiDB-lite"/>
    </source>
</evidence>
<reference evidence="3" key="1">
    <citation type="journal article" date="2018" name="Genome Biol. Evol.">
        <title>Genomics and development of Lentinus tigrinus, a white-rot wood-decaying mushroom with dimorphic fruiting bodies.</title>
        <authorList>
            <person name="Wu B."/>
            <person name="Xu Z."/>
            <person name="Knudson A."/>
            <person name="Carlson A."/>
            <person name="Chen N."/>
            <person name="Kovaka S."/>
            <person name="LaButti K."/>
            <person name="Lipzen A."/>
            <person name="Pennachio C."/>
            <person name="Riley R."/>
            <person name="Schakwitz W."/>
            <person name="Umezawa K."/>
            <person name="Ohm R.A."/>
            <person name="Grigoriev I.V."/>
            <person name="Nagy L.G."/>
            <person name="Gibbons J."/>
            <person name="Hibbett D."/>
        </authorList>
    </citation>
    <scope>NUCLEOTIDE SEQUENCE [LARGE SCALE GENOMIC DNA]</scope>
    <source>
        <strain evidence="3">ALCF2SS1-6</strain>
    </source>
</reference>
<organism evidence="3 4">
    <name type="scientific">Lentinus tigrinus ALCF2SS1-6</name>
    <dbReference type="NCBI Taxonomy" id="1328759"/>
    <lineage>
        <taxon>Eukaryota</taxon>
        <taxon>Fungi</taxon>
        <taxon>Dikarya</taxon>
        <taxon>Basidiomycota</taxon>
        <taxon>Agaricomycotina</taxon>
        <taxon>Agaricomycetes</taxon>
        <taxon>Polyporales</taxon>
        <taxon>Polyporaceae</taxon>
        <taxon>Lentinus</taxon>
    </lineage>
</organism>
<keyword evidence="4" id="KW-1185">Reference proteome</keyword>
<dbReference type="EMBL" id="ML122277">
    <property type="protein sequence ID" value="RPD58085.1"/>
    <property type="molecule type" value="Genomic_DNA"/>
</dbReference>
<evidence type="ECO:0000256" key="2">
    <source>
        <dbReference type="SAM" id="Phobius"/>
    </source>
</evidence>
<sequence>MSTSATASSSASATISPQASHSATTLALGISLAVVGAIVFGGLALYLVRRHYKRTRMRKEWERVEERSSHRRTYMVSVDPTHLAARVTPFGVGVNAPNVEVPKFVHRPGENMRVAYRRSDGGWEFHQSAEPSQSVDLEREPTMTTLYSRPANAKEKKLRPGELTTRGYVEPDLEGNPPPAYNHHEGSVFSDSTGV</sequence>
<dbReference type="OrthoDB" id="2848852at2759"/>
<proteinExistence type="predicted"/>
<gene>
    <name evidence="3" type="ORF">L227DRAFT_551182</name>
</gene>
<keyword evidence="2" id="KW-0472">Membrane</keyword>
<feature type="transmembrane region" description="Helical" evidence="2">
    <location>
        <begin position="26"/>
        <end position="48"/>
    </location>
</feature>